<dbReference type="RefSeq" id="WP_103293165.1">
    <property type="nucleotide sequence ID" value="NZ_CP033924.1"/>
</dbReference>
<reference evidence="1 4" key="2">
    <citation type="submission" date="2018-11" db="EMBL/GenBank/DDBJ databases">
        <title>Proposal to divide the Flavobacteriaceae and reorganize its genera based on Amino Acid Identity values calculated from whole genome sequences.</title>
        <authorList>
            <person name="Nicholson A.C."/>
            <person name="Gulvik C.A."/>
            <person name="Whitney A.M."/>
            <person name="Humrighouse B.W."/>
            <person name="Bell M."/>
            <person name="Holmes B."/>
            <person name="Steigerwalt A.G."/>
            <person name="Villarma A."/>
            <person name="Sheth M."/>
            <person name="Batra D."/>
            <person name="Pryor J."/>
            <person name="Bernardet J.-F."/>
            <person name="Hugo C."/>
            <person name="Kampfer P."/>
            <person name="Newman J."/>
            <person name="McQuiston J.R."/>
        </authorList>
    </citation>
    <scope>NUCLEOTIDE SEQUENCE [LARGE SCALE GENOMIC DNA]</scope>
    <source>
        <strain evidence="1 4">KC_1864</strain>
    </source>
</reference>
<proteinExistence type="predicted"/>
<evidence type="ECO:0000313" key="3">
    <source>
        <dbReference type="Proteomes" id="UP000236262"/>
    </source>
</evidence>
<evidence type="ECO:0000313" key="1">
    <source>
        <dbReference type="EMBL" id="AZA84796.1"/>
    </source>
</evidence>
<dbReference type="AlphaFoldDB" id="A0A3G6RK13"/>
<gene>
    <name evidence="2" type="ORF">C1637_18615</name>
    <name evidence="1" type="ORF">EG342_24125</name>
</gene>
<evidence type="ECO:0008006" key="5">
    <source>
        <dbReference type="Google" id="ProtNLM"/>
    </source>
</evidence>
<dbReference type="OrthoDB" id="6315383at2"/>
<sequence>MSIPLNTIYSYFETGDFPTQEQFQASWSSFWHKDESIPTSKVTGLESQLQNKADKSIFESHISNPDSHASYLAKKDASNLDNTNIQAWKTALGVGNLPTNIATVDDGNTYGNVYSKDQSNDRFLTFNDYVNDDRKILAEKIEALGLTTLIEAKETNLPAFAGNSASYQFEDNDFIAIPDSAGNFSLYMFKGGEKTEVKNYLPTGISNVTIGMVEGLQAALNEKVNKPATDGKFYIKRDAGVTTTEVLPDETLATVVNRNNYCPKGIAFTEDKTGSGNPGTVAVLGINRSTYSFSFGNINANHTGTYNIAWGYNTLPAVTSGQSNTVVGHFAGKDVTTGTANVIMGVEAGTGLVTGTDNTLIGTSSGYGLKEGTGNTMLGKWTGCFIAGANNTFLGYQAGQYWGKGGTGLWSSNVVIGGGTSGHGNGIWGENNLILGSNIELIGAQNNKFIINNFLRKDNNYYKTHFIEGNFADRWLRFDTSLQVLRLPVADATFTKNVVAKPDGTFGVEEKQTISQDYIPLAGTSAGKPVKGTIEFAKEGGGEMKSGVASIAMEDGFTFITSTDIATGQVSRLSVSPTQVFLSQNGGENRKYINLSKDMDRIDIGSPALGPGIVGSNYYGANYTDNSFVQKKWVDEKLKTIRPGFKIYKALMYVDRYLEPKFTVLENTLGDIVWKREDTGRYMATLQGAFPTDRTWINSKVNARSGKKYAYDCLTDIISDDALYLHLLNCDDVSSPTDIVGQFGVIEIYVYD</sequence>
<dbReference type="KEGG" id="clac:EG342_24125"/>
<dbReference type="Proteomes" id="UP000236262">
    <property type="component" value="Unassembled WGS sequence"/>
</dbReference>
<keyword evidence="4" id="KW-1185">Reference proteome</keyword>
<dbReference type="EMBL" id="CP033924">
    <property type="protein sequence ID" value="AZA84796.1"/>
    <property type="molecule type" value="Genomic_DNA"/>
</dbReference>
<evidence type="ECO:0000313" key="4">
    <source>
        <dbReference type="Proteomes" id="UP000279972"/>
    </source>
</evidence>
<accession>A0A3G6RK13</accession>
<evidence type="ECO:0000313" key="2">
    <source>
        <dbReference type="EMBL" id="PNW12167.1"/>
    </source>
</evidence>
<dbReference type="Proteomes" id="UP000279972">
    <property type="component" value="Chromosome"/>
</dbReference>
<dbReference type="EMBL" id="PPEH01000008">
    <property type="protein sequence ID" value="PNW12167.1"/>
    <property type="molecule type" value="Genomic_DNA"/>
</dbReference>
<protein>
    <recommendedName>
        <fullName evidence="5">Tail fiber protein</fullName>
    </recommendedName>
</protein>
<name>A0A3G6RK13_CHRLC</name>
<organism evidence="2 3">
    <name type="scientific">Chryseobacterium lactis</name>
    <dbReference type="NCBI Taxonomy" id="1241981"/>
    <lineage>
        <taxon>Bacteria</taxon>
        <taxon>Pseudomonadati</taxon>
        <taxon>Bacteroidota</taxon>
        <taxon>Flavobacteriia</taxon>
        <taxon>Flavobacteriales</taxon>
        <taxon>Weeksellaceae</taxon>
        <taxon>Chryseobacterium group</taxon>
        <taxon>Chryseobacterium</taxon>
    </lineage>
</organism>
<reference evidence="2 3" key="1">
    <citation type="submission" date="2018-01" db="EMBL/GenBank/DDBJ databases">
        <title>Draft genome sequences of Chryseobacterium lactis NCTC11390, Chryseobacterium oncorhynchi 701B-08, and Chryseobacterium viscerum 687B-08.</title>
        <authorList>
            <person name="Jeong J.-J."/>
            <person name="Lee Y.J."/>
            <person name="Park B."/>
            <person name="Choi I.-G."/>
            <person name="Kim K.D."/>
        </authorList>
    </citation>
    <scope>NUCLEOTIDE SEQUENCE [LARGE SCALE GENOMIC DNA]</scope>
    <source>
        <strain evidence="2 3">NCTC11390</strain>
    </source>
</reference>